<reference evidence="2" key="1">
    <citation type="submission" date="2007-10" db="EMBL/GenBank/DDBJ databases">
        <title>Complete sequence of chromosome of Desulforudis audaxviator MP104C.</title>
        <authorList>
            <person name="Copeland A."/>
            <person name="Lucas S."/>
            <person name="Lapidus A."/>
            <person name="Barry K."/>
            <person name="Glavina del Rio T."/>
            <person name="Dalin E."/>
            <person name="Tice H."/>
            <person name="Bruce D."/>
            <person name="Pitluck S."/>
            <person name="Lowry S.R."/>
            <person name="Larimer F."/>
            <person name="Land M.L."/>
            <person name="Hauser L."/>
            <person name="Kyrpides N."/>
            <person name="Ivanova N.N."/>
            <person name="Richardson P."/>
        </authorList>
    </citation>
    <scope>NUCLEOTIDE SEQUENCE [LARGE SCALE GENOMIC DNA]</scope>
    <source>
        <strain evidence="2">MP104C</strain>
    </source>
</reference>
<dbReference type="Proteomes" id="UP000008544">
    <property type="component" value="Chromosome"/>
</dbReference>
<sequence length="153" mass="17816">MVRTQTGQEQVETELRVRVRLDFKGVSRPGKLFFGGKPTEKVAEETREQQIALFRNVPVQGIRIEDIGLGGEIYTVFGEHAGVEVAYAPAELILVADTIEDLVRFVAREDFRRIEVLEPDNVMLRRLEIERLMFRVNEEIKALQRWLERKYSR</sequence>
<evidence type="ECO:0000313" key="1">
    <source>
        <dbReference type="EMBL" id="ACA59706.1"/>
    </source>
</evidence>
<dbReference type="RefSeq" id="WP_012302292.1">
    <property type="nucleotide sequence ID" value="NC_010424.1"/>
</dbReference>
<protein>
    <submittedName>
        <fullName evidence="1">Uncharacterized protein</fullName>
    </submittedName>
</protein>
<accession>B1I3X5</accession>
<dbReference type="eggNOG" id="ENOG5032W4C">
    <property type="taxonomic scope" value="Bacteria"/>
</dbReference>
<keyword evidence="2" id="KW-1185">Reference proteome</keyword>
<dbReference type="EMBL" id="CP000860">
    <property type="protein sequence ID" value="ACA59706.1"/>
    <property type="molecule type" value="Genomic_DNA"/>
</dbReference>
<gene>
    <name evidence="1" type="ordered locus">Daud_1195</name>
</gene>
<dbReference type="OrthoDB" id="1723695at2"/>
<dbReference type="STRING" id="477974.Daud_1195"/>
<evidence type="ECO:0000313" key="2">
    <source>
        <dbReference type="Proteomes" id="UP000008544"/>
    </source>
</evidence>
<organism evidence="1 2">
    <name type="scientific">Desulforudis audaxviator (strain MP104C)</name>
    <dbReference type="NCBI Taxonomy" id="477974"/>
    <lineage>
        <taxon>Bacteria</taxon>
        <taxon>Bacillati</taxon>
        <taxon>Bacillota</taxon>
        <taxon>Clostridia</taxon>
        <taxon>Thermoanaerobacterales</taxon>
        <taxon>Candidatus Desulforudaceae</taxon>
        <taxon>Candidatus Desulforudis</taxon>
    </lineage>
</organism>
<reference evidence="1 2" key="2">
    <citation type="journal article" date="2008" name="Science">
        <title>Environmental genomics reveals a single-species ecosystem deep within Earth.</title>
        <authorList>
            <person name="Chivian D."/>
            <person name="Brodie E.L."/>
            <person name="Alm E.J."/>
            <person name="Culley D.E."/>
            <person name="Dehal P.S."/>
            <person name="Desantis T.Z."/>
            <person name="Gihring T.M."/>
            <person name="Lapidus A."/>
            <person name="Lin L.H."/>
            <person name="Lowry S.R."/>
            <person name="Moser D.P."/>
            <person name="Richardson P.M."/>
            <person name="Southam G."/>
            <person name="Wanger G."/>
            <person name="Pratt L.M."/>
            <person name="Andersen G.L."/>
            <person name="Hazen T.C."/>
            <person name="Brockman F.J."/>
            <person name="Arkin A.P."/>
            <person name="Onstott T.C."/>
        </authorList>
    </citation>
    <scope>NUCLEOTIDE SEQUENCE [LARGE SCALE GENOMIC DNA]</scope>
    <source>
        <strain evidence="1 2">MP104C</strain>
    </source>
</reference>
<proteinExistence type="predicted"/>
<dbReference type="HOGENOM" id="CLU_1701433_0_0_9"/>
<dbReference type="KEGG" id="dau:Daud_1195"/>
<dbReference type="AlphaFoldDB" id="B1I3X5"/>
<name>B1I3X5_DESAP</name>